<dbReference type="RefSeq" id="WP_101636726.1">
    <property type="nucleotide sequence ID" value="NZ_PKHU01000002.1"/>
</dbReference>
<evidence type="ECO:0000256" key="4">
    <source>
        <dbReference type="RuleBase" id="RU364078"/>
    </source>
</evidence>
<dbReference type="InterPro" id="IPR036551">
    <property type="entry name" value="Flavin_trans-like"/>
</dbReference>
<feature type="region of interest" description="Phosphopantothenoylcysteine decarboxylase" evidence="3">
    <location>
        <begin position="1"/>
        <end position="188"/>
    </location>
</feature>
<dbReference type="NCBIfam" id="TIGR00521">
    <property type="entry name" value="coaBC_dfp"/>
    <property type="match status" value="1"/>
</dbReference>
<comment type="cofactor">
    <cofactor evidence="3">
        <name>FMN</name>
        <dbReference type="ChEBI" id="CHEBI:58210"/>
    </cofactor>
    <text evidence="3">Binds 1 FMN per subunit.</text>
</comment>
<evidence type="ECO:0000259" key="6">
    <source>
        <dbReference type="Pfam" id="PF04127"/>
    </source>
</evidence>
<keyword evidence="3 4" id="KW-0288">FMN</keyword>
<dbReference type="Gene3D" id="3.40.50.1950">
    <property type="entry name" value="Flavin prenyltransferase-like"/>
    <property type="match status" value="1"/>
</dbReference>
<proteinExistence type="inferred from homology"/>
<dbReference type="Proteomes" id="UP000234639">
    <property type="component" value="Unassembled WGS sequence"/>
</dbReference>
<dbReference type="Pfam" id="PF04127">
    <property type="entry name" value="DFP"/>
    <property type="match status" value="1"/>
</dbReference>
<feature type="binding site" evidence="3">
    <location>
        <position position="318"/>
    </location>
    <ligand>
        <name>CTP</name>
        <dbReference type="ChEBI" id="CHEBI:37563"/>
    </ligand>
</feature>
<keyword evidence="3" id="KW-0460">Magnesium</keyword>
<sequence>MILKDKKILLGVCGSISFYKAFEILSSLKKLGANVYVMLSDGALKFVNYEAFEALSNHKVLCTKTENWQEGINHIEYSKMDLIVLAPASVNSINKLAHGFCDNIFIETLIASKAPIIIAPAANTNMLENEITKDSIKKLKEKGVKFIEPVTKTLACGDVGKGALAEIESIINGIKKEFLKDDFYVGRTVIITGGSTSEKIDDVRVITNLSSGKTSKALADAFYLLGANVVFISSYDYNVPYKLLKFDSSFGLQSALLTQKMNAGDIVLMTAAVSDFIPNKVKGKISKDDVDGVLTLNFRKNEDIISKVTTPGVKKIGFKLEVKQNSSIDLAKQALKDKGLDAICLNVLNDVLTFGSENTKIRFIAKDENIETIEGSKQNVAFELAELIKRLFNE</sequence>
<comment type="pathway">
    <text evidence="3 4">Cofactor biosynthesis; coenzyme A biosynthesis; CoA from (R)-pantothenate: step 3/5.</text>
</comment>
<keyword evidence="3" id="KW-0479">Metal-binding</keyword>
<dbReference type="InterPro" id="IPR003382">
    <property type="entry name" value="Flavoprotein"/>
</dbReference>
<dbReference type="AlphaFoldDB" id="A0A2I1NBF2"/>
<comment type="similarity">
    <text evidence="3 4">In the C-terminal section; belongs to the PPC synthetase family.</text>
</comment>
<dbReference type="GO" id="GO:0071513">
    <property type="term" value="C:phosphopantothenoylcysteine decarboxylase complex"/>
    <property type="evidence" value="ECO:0007669"/>
    <property type="project" value="TreeGrafter"/>
</dbReference>
<keyword evidence="3" id="KW-0511">Multifunctional enzyme</keyword>
<dbReference type="GO" id="GO:0046872">
    <property type="term" value="F:metal ion binding"/>
    <property type="evidence" value="ECO:0007669"/>
    <property type="project" value="UniProtKB-KW"/>
</dbReference>
<comment type="cofactor">
    <cofactor evidence="3">
        <name>Mg(2+)</name>
        <dbReference type="ChEBI" id="CHEBI:18420"/>
    </cofactor>
</comment>
<comment type="catalytic activity">
    <reaction evidence="3 4">
        <text>N-[(R)-4-phosphopantothenoyl]-L-cysteine + H(+) = (R)-4'-phosphopantetheine + CO2</text>
        <dbReference type="Rhea" id="RHEA:16793"/>
        <dbReference type="ChEBI" id="CHEBI:15378"/>
        <dbReference type="ChEBI" id="CHEBI:16526"/>
        <dbReference type="ChEBI" id="CHEBI:59458"/>
        <dbReference type="ChEBI" id="CHEBI:61723"/>
        <dbReference type="EC" id="4.1.1.36"/>
    </reaction>
</comment>
<feature type="active site" description="Proton donor" evidence="3">
    <location>
        <position position="156"/>
    </location>
</feature>
<comment type="caution">
    <text evidence="3">Lacks conserved residue(s) required for the propagation of feature annotation.</text>
</comment>
<keyword evidence="3 4" id="KW-0436">Ligase</keyword>
<keyword evidence="1 3" id="KW-0210">Decarboxylase</keyword>
<keyword evidence="2 3" id="KW-0456">Lyase</keyword>
<evidence type="ECO:0000256" key="2">
    <source>
        <dbReference type="ARBA" id="ARBA00023239"/>
    </source>
</evidence>
<dbReference type="PANTHER" id="PTHR14359">
    <property type="entry name" value="HOMO-OLIGOMERIC FLAVIN CONTAINING CYS DECARBOXYLASE FAMILY"/>
    <property type="match status" value="1"/>
</dbReference>
<name>A0A2I1NBF2_9BACT</name>
<comment type="function">
    <text evidence="3">Catalyzes two sequential steps in the biosynthesis of coenzyme A. In the first step cysteine is conjugated to 4'-phosphopantothenate to form 4-phosphopantothenoylcysteine. In the second step the latter compound is decarboxylated to form 4'-phosphopantotheine.</text>
</comment>
<reference evidence="7 8" key="1">
    <citation type="submission" date="2017-12" db="EMBL/GenBank/DDBJ databases">
        <title>Phylogenetic diversity of female urinary microbiome.</title>
        <authorList>
            <person name="Thomas-White K."/>
            <person name="Wolfe A.J."/>
        </authorList>
    </citation>
    <scope>NUCLEOTIDE SEQUENCE [LARGE SCALE GENOMIC DNA]</scope>
    <source>
        <strain evidence="7 8">UMB0112</strain>
    </source>
</reference>
<keyword evidence="3 4" id="KW-0285">Flavoprotein</keyword>
<dbReference type="InterPro" id="IPR005252">
    <property type="entry name" value="CoaBC"/>
</dbReference>
<dbReference type="UniPathway" id="UPA00241">
    <property type="reaction ID" value="UER00353"/>
</dbReference>
<comment type="catalytic activity">
    <reaction evidence="3 4">
        <text>(R)-4'-phosphopantothenate + L-cysteine + CTP = N-[(R)-4-phosphopantothenoyl]-L-cysteine + CMP + diphosphate + H(+)</text>
        <dbReference type="Rhea" id="RHEA:19397"/>
        <dbReference type="ChEBI" id="CHEBI:10986"/>
        <dbReference type="ChEBI" id="CHEBI:15378"/>
        <dbReference type="ChEBI" id="CHEBI:33019"/>
        <dbReference type="ChEBI" id="CHEBI:35235"/>
        <dbReference type="ChEBI" id="CHEBI:37563"/>
        <dbReference type="ChEBI" id="CHEBI:59458"/>
        <dbReference type="ChEBI" id="CHEBI:60377"/>
        <dbReference type="EC" id="6.3.2.5"/>
    </reaction>
</comment>
<dbReference type="GO" id="GO:0004632">
    <property type="term" value="F:phosphopantothenate--cysteine ligase activity"/>
    <property type="evidence" value="ECO:0007669"/>
    <property type="project" value="UniProtKB-UniRule"/>
</dbReference>
<comment type="caution">
    <text evidence="7">The sequence shown here is derived from an EMBL/GenBank/DDBJ whole genome shotgun (WGS) entry which is preliminary data.</text>
</comment>
<dbReference type="GO" id="GO:0015941">
    <property type="term" value="P:pantothenate catabolic process"/>
    <property type="evidence" value="ECO:0007669"/>
    <property type="project" value="InterPro"/>
</dbReference>
<evidence type="ECO:0000313" key="7">
    <source>
        <dbReference type="EMBL" id="PKZ29724.1"/>
    </source>
</evidence>
<feature type="binding site" evidence="3">
    <location>
        <position position="275"/>
    </location>
    <ligand>
        <name>CTP</name>
        <dbReference type="ChEBI" id="CHEBI:37563"/>
    </ligand>
</feature>
<dbReference type="SUPFAM" id="SSF52507">
    <property type="entry name" value="Homo-oligomeric flavin-containing Cys decarboxylases, HFCD"/>
    <property type="match status" value="1"/>
</dbReference>
<comment type="function">
    <text evidence="4">Catalyzes two steps in the biosynthesis of coenzyme A. In the first step cysteine is conjugated to 4'-phosphopantothenate to form 4-phosphopantothenoylcysteine, in the latter compound is decarboxylated to form 4'-phosphopantotheine.</text>
</comment>
<comment type="pathway">
    <text evidence="3 4">Cofactor biosynthesis; coenzyme A biosynthesis; CoA from (R)-pantothenate: step 2/5.</text>
</comment>
<gene>
    <name evidence="3 7" type="primary">coaBC</name>
    <name evidence="7" type="ORF">CYJ41_02200</name>
</gene>
<dbReference type="SUPFAM" id="SSF102645">
    <property type="entry name" value="CoaB-like"/>
    <property type="match status" value="1"/>
</dbReference>
<dbReference type="HAMAP" id="MF_02225">
    <property type="entry name" value="CoaBC"/>
    <property type="match status" value="1"/>
</dbReference>
<feature type="binding site" evidence="3">
    <location>
        <position position="284"/>
    </location>
    <ligand>
        <name>CTP</name>
        <dbReference type="ChEBI" id="CHEBI:37563"/>
    </ligand>
</feature>
<dbReference type="InterPro" id="IPR007085">
    <property type="entry name" value="DNA/pantothenate-metab_flavo_C"/>
</dbReference>
<organism evidence="7 8">
    <name type="scientific">Campylobacter ureolyticus</name>
    <dbReference type="NCBI Taxonomy" id="827"/>
    <lineage>
        <taxon>Bacteria</taxon>
        <taxon>Pseudomonadati</taxon>
        <taxon>Campylobacterota</taxon>
        <taxon>Epsilonproteobacteria</taxon>
        <taxon>Campylobacterales</taxon>
        <taxon>Campylobacteraceae</taxon>
        <taxon>Campylobacter</taxon>
    </lineage>
</organism>
<accession>A0A2I1NBF2</accession>
<dbReference type="Gene3D" id="3.40.50.10300">
    <property type="entry name" value="CoaB-like"/>
    <property type="match status" value="1"/>
</dbReference>
<dbReference type="GO" id="GO:0004633">
    <property type="term" value="F:phosphopantothenoylcysteine decarboxylase activity"/>
    <property type="evidence" value="ECO:0007669"/>
    <property type="project" value="UniProtKB-UniRule"/>
</dbReference>
<protein>
    <recommendedName>
        <fullName evidence="3">Coenzyme A biosynthesis bifunctional protein CoaBC</fullName>
    </recommendedName>
    <alternativeName>
        <fullName evidence="3">DNA/pantothenate metabolism flavoprotein</fullName>
    </alternativeName>
    <alternativeName>
        <fullName evidence="3">Phosphopantothenoylcysteine synthetase/decarboxylase</fullName>
        <shortName evidence="3">PPCS-PPCDC</shortName>
    </alternativeName>
    <domain>
        <recommendedName>
            <fullName evidence="3">Phosphopantothenoylcysteine decarboxylase</fullName>
            <shortName evidence="3">PPC decarboxylase</shortName>
            <shortName evidence="3">PPC-DC</shortName>
            <ecNumber evidence="3">4.1.1.36</ecNumber>
        </recommendedName>
        <alternativeName>
            <fullName evidence="3">CoaC</fullName>
        </alternativeName>
    </domain>
    <domain>
        <recommendedName>
            <fullName evidence="3">Phosphopantothenate--cysteine ligase</fullName>
            <ecNumber evidence="3">6.3.2.5</ecNumber>
        </recommendedName>
        <alternativeName>
            <fullName evidence="3">CoaB</fullName>
        </alternativeName>
        <alternativeName>
            <fullName evidence="3">Phosphopantothenoylcysteine synthetase</fullName>
            <shortName evidence="3">PPC synthetase</shortName>
            <shortName evidence="3">PPC-S</shortName>
        </alternativeName>
    </domain>
</protein>
<feature type="domain" description="Flavoprotein" evidence="5">
    <location>
        <begin position="6"/>
        <end position="175"/>
    </location>
</feature>
<dbReference type="InterPro" id="IPR035929">
    <property type="entry name" value="CoaB-like_sf"/>
</dbReference>
<dbReference type="Pfam" id="PF02441">
    <property type="entry name" value="Flavoprotein"/>
    <property type="match status" value="1"/>
</dbReference>
<comment type="similarity">
    <text evidence="3 4">In the N-terminal section; belongs to the HFCD (homo-oligomeric flavin containing Cys decarboxylase) superfamily.</text>
</comment>
<dbReference type="EMBL" id="PKHU01000002">
    <property type="protein sequence ID" value="PKZ29724.1"/>
    <property type="molecule type" value="Genomic_DNA"/>
</dbReference>
<feature type="binding site" evidence="3">
    <location>
        <position position="338"/>
    </location>
    <ligand>
        <name>CTP</name>
        <dbReference type="ChEBI" id="CHEBI:37563"/>
    </ligand>
</feature>
<dbReference type="EC" id="4.1.1.36" evidence="3"/>
<dbReference type="GO" id="GO:0010181">
    <property type="term" value="F:FMN binding"/>
    <property type="evidence" value="ECO:0007669"/>
    <property type="project" value="UniProtKB-UniRule"/>
</dbReference>
<evidence type="ECO:0000313" key="8">
    <source>
        <dbReference type="Proteomes" id="UP000234639"/>
    </source>
</evidence>
<dbReference type="PANTHER" id="PTHR14359:SF6">
    <property type="entry name" value="PHOSPHOPANTOTHENOYLCYSTEINE DECARBOXYLASE"/>
    <property type="match status" value="1"/>
</dbReference>
<evidence type="ECO:0000259" key="5">
    <source>
        <dbReference type="Pfam" id="PF02441"/>
    </source>
</evidence>
<dbReference type="EC" id="6.3.2.5" evidence="3"/>
<evidence type="ECO:0000256" key="1">
    <source>
        <dbReference type="ARBA" id="ARBA00022793"/>
    </source>
</evidence>
<feature type="domain" description="DNA/pantothenate metabolism flavoprotein C-terminal" evidence="6">
    <location>
        <begin position="186"/>
        <end position="389"/>
    </location>
</feature>
<feature type="region of interest" description="Phosphopantothenate--cysteine ligase" evidence="3">
    <location>
        <begin position="189"/>
        <end position="394"/>
    </location>
</feature>
<evidence type="ECO:0000256" key="3">
    <source>
        <dbReference type="HAMAP-Rule" id="MF_02225"/>
    </source>
</evidence>
<dbReference type="GO" id="GO:0015937">
    <property type="term" value="P:coenzyme A biosynthetic process"/>
    <property type="evidence" value="ECO:0007669"/>
    <property type="project" value="UniProtKB-UniRule"/>
</dbReference>